<dbReference type="Proteomes" id="UP000838412">
    <property type="component" value="Chromosome 6"/>
</dbReference>
<proteinExistence type="predicted"/>
<protein>
    <submittedName>
        <fullName evidence="2">Hypp3766 protein</fullName>
    </submittedName>
</protein>
<accession>A0A8K0A1I2</accession>
<keyword evidence="3" id="KW-1185">Reference proteome</keyword>
<evidence type="ECO:0000313" key="3">
    <source>
        <dbReference type="Proteomes" id="UP000838412"/>
    </source>
</evidence>
<reference evidence="2" key="1">
    <citation type="submission" date="2022-01" db="EMBL/GenBank/DDBJ databases">
        <authorList>
            <person name="Braso-Vives M."/>
        </authorList>
    </citation>
    <scope>NUCLEOTIDE SEQUENCE</scope>
</reference>
<name>A0A8K0A1I2_BRALA</name>
<evidence type="ECO:0000313" key="2">
    <source>
        <dbReference type="EMBL" id="CAH1267546.1"/>
    </source>
</evidence>
<evidence type="ECO:0000256" key="1">
    <source>
        <dbReference type="SAM" id="MobiDB-lite"/>
    </source>
</evidence>
<dbReference type="AlphaFoldDB" id="A0A8K0A1I2"/>
<dbReference type="OrthoDB" id="10417276at2759"/>
<dbReference type="EMBL" id="OV696691">
    <property type="protein sequence ID" value="CAH1267546.1"/>
    <property type="molecule type" value="Genomic_DNA"/>
</dbReference>
<sequence length="89" mass="9874">MDDIRTGSFTRHNVAPARPWGPPGESFGRAGRLSRGEEDSKLRTTKDFIGVPLVPNYLVVVDALTFGMRRTKEGDFAQCNERHLGLATE</sequence>
<feature type="region of interest" description="Disordered" evidence="1">
    <location>
        <begin position="1"/>
        <end position="41"/>
    </location>
</feature>
<organism evidence="2 3">
    <name type="scientific">Branchiostoma lanceolatum</name>
    <name type="common">Common lancelet</name>
    <name type="synonym">Amphioxus lanceolatum</name>
    <dbReference type="NCBI Taxonomy" id="7740"/>
    <lineage>
        <taxon>Eukaryota</taxon>
        <taxon>Metazoa</taxon>
        <taxon>Chordata</taxon>
        <taxon>Cephalochordata</taxon>
        <taxon>Leptocardii</taxon>
        <taxon>Amphioxiformes</taxon>
        <taxon>Branchiostomatidae</taxon>
        <taxon>Branchiostoma</taxon>
    </lineage>
</organism>
<gene>
    <name evidence="2" type="primary">Hypp3766</name>
    <name evidence="2" type="ORF">BLAG_LOCUS20860</name>
</gene>